<comment type="caution">
    <text evidence="1">The sequence shown here is derived from an EMBL/GenBank/DDBJ whole genome shotgun (WGS) entry which is preliminary data.</text>
</comment>
<dbReference type="AlphaFoldDB" id="A0A4C1TV71"/>
<gene>
    <name evidence="1" type="ORF">EVAR_7893_1</name>
</gene>
<sequence length="197" mass="21706">MHIDGPRWPLSIELAEGGGRVIRGPQGVREGPRPSLRELRRRTPRDAAHARRAARRGARCWRRVLIESAAHCHGDAYYFLFHALFQTSPYPKICYSPSCLTTASPRAASPAGRSGDGALCANKGPFFSRSSLRQPPIDIGRRDVGPTRHAAGHWPSSSLASGERVYIGVLPSPPLVHLDTPAPAVDYRLRSELYRQL</sequence>
<organism evidence="1 2">
    <name type="scientific">Eumeta variegata</name>
    <name type="common">Bagworm moth</name>
    <name type="synonym">Eumeta japonica</name>
    <dbReference type="NCBI Taxonomy" id="151549"/>
    <lineage>
        <taxon>Eukaryota</taxon>
        <taxon>Metazoa</taxon>
        <taxon>Ecdysozoa</taxon>
        <taxon>Arthropoda</taxon>
        <taxon>Hexapoda</taxon>
        <taxon>Insecta</taxon>
        <taxon>Pterygota</taxon>
        <taxon>Neoptera</taxon>
        <taxon>Endopterygota</taxon>
        <taxon>Lepidoptera</taxon>
        <taxon>Glossata</taxon>
        <taxon>Ditrysia</taxon>
        <taxon>Tineoidea</taxon>
        <taxon>Psychidae</taxon>
        <taxon>Oiketicinae</taxon>
        <taxon>Eumeta</taxon>
    </lineage>
</organism>
<keyword evidence="2" id="KW-1185">Reference proteome</keyword>
<accession>A0A4C1TV71</accession>
<evidence type="ECO:0000313" key="1">
    <source>
        <dbReference type="EMBL" id="GBP17900.1"/>
    </source>
</evidence>
<evidence type="ECO:0000313" key="2">
    <source>
        <dbReference type="Proteomes" id="UP000299102"/>
    </source>
</evidence>
<dbReference type="EMBL" id="BGZK01000091">
    <property type="protein sequence ID" value="GBP17900.1"/>
    <property type="molecule type" value="Genomic_DNA"/>
</dbReference>
<dbReference type="Proteomes" id="UP000299102">
    <property type="component" value="Unassembled WGS sequence"/>
</dbReference>
<protein>
    <submittedName>
        <fullName evidence="1">Uncharacterized protein</fullName>
    </submittedName>
</protein>
<reference evidence="1 2" key="1">
    <citation type="journal article" date="2019" name="Commun. Biol.">
        <title>The bagworm genome reveals a unique fibroin gene that provides high tensile strength.</title>
        <authorList>
            <person name="Kono N."/>
            <person name="Nakamura H."/>
            <person name="Ohtoshi R."/>
            <person name="Tomita M."/>
            <person name="Numata K."/>
            <person name="Arakawa K."/>
        </authorList>
    </citation>
    <scope>NUCLEOTIDE SEQUENCE [LARGE SCALE GENOMIC DNA]</scope>
</reference>
<proteinExistence type="predicted"/>
<name>A0A4C1TV71_EUMVA</name>